<keyword evidence="3" id="KW-1185">Reference proteome</keyword>
<proteinExistence type="predicted"/>
<evidence type="ECO:0000313" key="2">
    <source>
        <dbReference type="EMBL" id="MFC7216891.1"/>
    </source>
</evidence>
<gene>
    <name evidence="2" type="ORF">ACFQLX_01700</name>
</gene>
<sequence>MSTPETYLSEQSQLRLTSHPLQRVGAFALTALADADRGTGPEDLLPDAFEAAMAQVTRHAIQAALVRDSKGTQGFWLKASFSFFPNAPMNHPGNGKKSDDTVRNAVQAWHTLPDPASWPEGVSCVLCNRTAVGFYGKLDIALAESDAYRNTTPRGHAGMALCRPCRASFHALPYGCQLTGGSSIALHSWDDRFLSRAINRQAAYNCQIAMIGSPGLRQTEARETLALNALRRYGERLSAGVELMVFNNNNRGQSLEIHSLEQPLAEWLRHTSRDGGMRRKFTALLRAHAFHGTPGVVALGRNAFRSPQRIISTGRQRLIRLTSAAEPDREQIADLAAVLYSFVAKVMLMNEKDLSEIRETARRIATLLAVEETGGKLRQLRSYLNTSSRLLRIWLTGRAVQWAVESPPGVTGPMVSERAFALLFDPDSDNAAWYHRDLLLIGVLEELSRLGWTAKSAADENKNEIDEELSTLDKKYLEDTEEEQ</sequence>
<comment type="caution">
    <text evidence="2">The sequence shown here is derived from an EMBL/GenBank/DDBJ whole genome shotgun (WGS) entry which is preliminary data.</text>
</comment>
<accession>A0ABW2GBW9</accession>
<evidence type="ECO:0000256" key="1">
    <source>
        <dbReference type="SAM" id="MobiDB-lite"/>
    </source>
</evidence>
<dbReference type="EMBL" id="JBHSZO010000002">
    <property type="protein sequence ID" value="MFC7216891.1"/>
    <property type="molecule type" value="Genomic_DNA"/>
</dbReference>
<dbReference type="RefSeq" id="WP_386410958.1">
    <property type="nucleotide sequence ID" value="NZ_JBHSZO010000002.1"/>
</dbReference>
<evidence type="ECO:0000313" key="3">
    <source>
        <dbReference type="Proteomes" id="UP001596413"/>
    </source>
</evidence>
<dbReference type="Proteomes" id="UP001596413">
    <property type="component" value="Unassembled WGS sequence"/>
</dbReference>
<feature type="region of interest" description="Disordered" evidence="1">
    <location>
        <begin position="456"/>
        <end position="484"/>
    </location>
</feature>
<organism evidence="2 3">
    <name type="scientific">Streptomyces polyrhachis</name>
    <dbReference type="NCBI Taxonomy" id="1282885"/>
    <lineage>
        <taxon>Bacteria</taxon>
        <taxon>Bacillati</taxon>
        <taxon>Actinomycetota</taxon>
        <taxon>Actinomycetes</taxon>
        <taxon>Kitasatosporales</taxon>
        <taxon>Streptomycetaceae</taxon>
        <taxon>Streptomyces</taxon>
    </lineage>
</organism>
<evidence type="ECO:0008006" key="4">
    <source>
        <dbReference type="Google" id="ProtNLM"/>
    </source>
</evidence>
<name>A0ABW2GBW9_9ACTN</name>
<reference evidence="3" key="1">
    <citation type="journal article" date="2019" name="Int. J. Syst. Evol. Microbiol.">
        <title>The Global Catalogue of Microorganisms (GCM) 10K type strain sequencing project: providing services to taxonomists for standard genome sequencing and annotation.</title>
        <authorList>
            <consortium name="The Broad Institute Genomics Platform"/>
            <consortium name="The Broad Institute Genome Sequencing Center for Infectious Disease"/>
            <person name="Wu L."/>
            <person name="Ma J."/>
        </authorList>
    </citation>
    <scope>NUCLEOTIDE SEQUENCE [LARGE SCALE GENOMIC DNA]</scope>
    <source>
        <strain evidence="3">CGMCC 1.13681</strain>
    </source>
</reference>
<protein>
    <recommendedName>
        <fullName evidence="4">Type I-B CRISPR-associated protein Cas8b1/Cst1</fullName>
    </recommendedName>
</protein>